<keyword evidence="5 12" id="KW-0812">Transmembrane</keyword>
<feature type="transmembrane region" description="Helical" evidence="12">
    <location>
        <begin position="263"/>
        <end position="285"/>
    </location>
</feature>
<feature type="compositionally biased region" description="Low complexity" evidence="11">
    <location>
        <begin position="426"/>
        <end position="435"/>
    </location>
</feature>
<evidence type="ECO:0000313" key="14">
    <source>
        <dbReference type="EMBL" id="KJA19961.1"/>
    </source>
</evidence>
<evidence type="ECO:0000256" key="8">
    <source>
        <dbReference type="ARBA" id="ARBA00023065"/>
    </source>
</evidence>
<dbReference type="GO" id="GO:0015385">
    <property type="term" value="F:sodium:proton antiporter activity"/>
    <property type="evidence" value="ECO:0007669"/>
    <property type="project" value="InterPro"/>
</dbReference>
<dbReference type="PANTHER" id="PTHR31382:SF4">
    <property type="entry name" value="NA(+)_H(+) ANTIPORTER"/>
    <property type="match status" value="1"/>
</dbReference>
<protein>
    <recommendedName>
        <fullName evidence="13">Cation/H+ exchanger transmembrane domain-containing protein</fullName>
    </recommendedName>
</protein>
<dbReference type="GO" id="GO:0120029">
    <property type="term" value="P:proton export across plasma membrane"/>
    <property type="evidence" value="ECO:0007669"/>
    <property type="project" value="InterPro"/>
</dbReference>
<evidence type="ECO:0000256" key="2">
    <source>
        <dbReference type="ARBA" id="ARBA00005248"/>
    </source>
</evidence>
<evidence type="ECO:0000259" key="13">
    <source>
        <dbReference type="Pfam" id="PF00999"/>
    </source>
</evidence>
<keyword evidence="9 12" id="KW-0472">Membrane</keyword>
<evidence type="ECO:0000256" key="3">
    <source>
        <dbReference type="ARBA" id="ARBA00022448"/>
    </source>
</evidence>
<dbReference type="Gene3D" id="1.20.1530.20">
    <property type="match status" value="1"/>
</dbReference>
<evidence type="ECO:0000256" key="7">
    <source>
        <dbReference type="ARBA" id="ARBA00023053"/>
    </source>
</evidence>
<dbReference type="GO" id="GO:0030007">
    <property type="term" value="P:intracellular potassium ion homeostasis"/>
    <property type="evidence" value="ECO:0007669"/>
    <property type="project" value="TreeGrafter"/>
</dbReference>
<feature type="transmembrane region" description="Helical" evidence="12">
    <location>
        <begin position="297"/>
        <end position="320"/>
    </location>
</feature>
<dbReference type="InterPro" id="IPR006153">
    <property type="entry name" value="Cation/H_exchanger_TM"/>
</dbReference>
<evidence type="ECO:0000256" key="11">
    <source>
        <dbReference type="SAM" id="MobiDB-lite"/>
    </source>
</evidence>
<dbReference type="GO" id="GO:0036376">
    <property type="term" value="P:sodium ion export across plasma membrane"/>
    <property type="evidence" value="ECO:0007669"/>
    <property type="project" value="InterPro"/>
</dbReference>
<feature type="domain" description="Cation/H+ exchanger transmembrane" evidence="13">
    <location>
        <begin position="9"/>
        <end position="397"/>
    </location>
</feature>
<dbReference type="OrthoDB" id="2190219at2759"/>
<evidence type="ECO:0000256" key="10">
    <source>
        <dbReference type="ARBA" id="ARBA00023201"/>
    </source>
</evidence>
<evidence type="ECO:0000256" key="9">
    <source>
        <dbReference type="ARBA" id="ARBA00023136"/>
    </source>
</evidence>
<organism evidence="14 15">
    <name type="scientific">Hypholoma sublateritium (strain FD-334 SS-4)</name>
    <dbReference type="NCBI Taxonomy" id="945553"/>
    <lineage>
        <taxon>Eukaryota</taxon>
        <taxon>Fungi</taxon>
        <taxon>Dikarya</taxon>
        <taxon>Basidiomycota</taxon>
        <taxon>Agaricomycotina</taxon>
        <taxon>Agaricomycetes</taxon>
        <taxon>Agaricomycetidae</taxon>
        <taxon>Agaricales</taxon>
        <taxon>Agaricineae</taxon>
        <taxon>Strophariaceae</taxon>
        <taxon>Hypholoma</taxon>
    </lineage>
</organism>
<dbReference type="OMA" id="QSWAHES"/>
<comment type="similarity">
    <text evidence="2">Belongs to the fungal Na(+)/H(+) exchanger family.</text>
</comment>
<dbReference type="GO" id="GO:0042391">
    <property type="term" value="P:regulation of membrane potential"/>
    <property type="evidence" value="ECO:0007669"/>
    <property type="project" value="InterPro"/>
</dbReference>
<sequence>MELIEIFVNEVVLGTAFGILVGPYFANIFDPRTSVKHTDDITLEVMRIVLATGLFAIGVELPKSYLWQHSNSLLAMVIPTMAIGWVVVAGLLKYLFPVLNWISCLVVSACLTPTDPIICAAIVGGKFAQKHVPIGLRHLLSAESAANDGLAYPFVTLAIYLTIDENTKTAITHWVLIGWLYQVILGVVMGAVLGLMFRHLMKFSDRRGYIDRESYVTQYLALAIFITGIVSTLGSDDLLAAFAAGSAISWDGEFNIRTEGESFAPVIDFILNCGCFVYIGAWLPFKSFSIPELGITPWNLFLLSCGIVLLRRIPAILALHRWIPEITSWREALFTGHFGPMGVGAVFISTLAMRQLGPPADPPITQQDYLTLTIQPIVCFTVLSSIIIHGLSIPFFTFGRSLSRTYPEWLSGVNCNPMLPTEPAADGGPSPSLGDGDFEGGLQGSNASQKTIRAIIGEEHRSHERGTTPGPLTPLLLPTEVGNRAYMGSA</sequence>
<keyword evidence="6 12" id="KW-1133">Transmembrane helix</keyword>
<feature type="transmembrane region" description="Helical" evidence="12">
    <location>
        <begin position="73"/>
        <end position="92"/>
    </location>
</feature>
<keyword evidence="15" id="KW-1185">Reference proteome</keyword>
<feature type="transmembrane region" description="Helical" evidence="12">
    <location>
        <begin position="145"/>
        <end position="163"/>
    </location>
</feature>
<evidence type="ECO:0000313" key="15">
    <source>
        <dbReference type="Proteomes" id="UP000054270"/>
    </source>
</evidence>
<dbReference type="Proteomes" id="UP000054270">
    <property type="component" value="Unassembled WGS sequence"/>
</dbReference>
<evidence type="ECO:0000256" key="12">
    <source>
        <dbReference type="SAM" id="Phobius"/>
    </source>
</evidence>
<keyword evidence="3" id="KW-0813">Transport</keyword>
<dbReference type="AlphaFoldDB" id="A0A0D2NTN6"/>
<evidence type="ECO:0000256" key="1">
    <source>
        <dbReference type="ARBA" id="ARBA00004141"/>
    </source>
</evidence>
<reference evidence="15" key="1">
    <citation type="submission" date="2014-04" db="EMBL/GenBank/DDBJ databases">
        <title>Evolutionary Origins and Diversification of the Mycorrhizal Mutualists.</title>
        <authorList>
            <consortium name="DOE Joint Genome Institute"/>
            <consortium name="Mycorrhizal Genomics Consortium"/>
            <person name="Kohler A."/>
            <person name="Kuo A."/>
            <person name="Nagy L.G."/>
            <person name="Floudas D."/>
            <person name="Copeland A."/>
            <person name="Barry K.W."/>
            <person name="Cichocki N."/>
            <person name="Veneault-Fourrey C."/>
            <person name="LaButti K."/>
            <person name="Lindquist E.A."/>
            <person name="Lipzen A."/>
            <person name="Lundell T."/>
            <person name="Morin E."/>
            <person name="Murat C."/>
            <person name="Riley R."/>
            <person name="Ohm R."/>
            <person name="Sun H."/>
            <person name="Tunlid A."/>
            <person name="Henrissat B."/>
            <person name="Grigoriev I.V."/>
            <person name="Hibbett D.S."/>
            <person name="Martin F."/>
        </authorList>
    </citation>
    <scope>NUCLEOTIDE SEQUENCE [LARGE SCALE GENOMIC DNA]</scope>
    <source>
        <strain evidence="15">FD-334 SS-4</strain>
    </source>
</reference>
<evidence type="ECO:0000256" key="4">
    <source>
        <dbReference type="ARBA" id="ARBA00022449"/>
    </source>
</evidence>
<feature type="region of interest" description="Disordered" evidence="11">
    <location>
        <begin position="420"/>
        <end position="444"/>
    </location>
</feature>
<name>A0A0D2NTN6_HYPSF</name>
<feature type="transmembrane region" description="Helical" evidence="12">
    <location>
        <begin position="7"/>
        <end position="25"/>
    </location>
</feature>
<feature type="transmembrane region" description="Helical" evidence="12">
    <location>
        <begin position="373"/>
        <end position="396"/>
    </location>
</feature>
<feature type="transmembrane region" description="Helical" evidence="12">
    <location>
        <begin position="216"/>
        <end position="233"/>
    </location>
</feature>
<evidence type="ECO:0000256" key="5">
    <source>
        <dbReference type="ARBA" id="ARBA00022692"/>
    </source>
</evidence>
<proteinExistence type="inferred from homology"/>
<keyword evidence="10" id="KW-0739">Sodium transport</keyword>
<accession>A0A0D2NTN6</accession>
<evidence type="ECO:0000256" key="6">
    <source>
        <dbReference type="ARBA" id="ARBA00022989"/>
    </source>
</evidence>
<dbReference type="EMBL" id="KN817572">
    <property type="protein sequence ID" value="KJA19961.1"/>
    <property type="molecule type" value="Genomic_DNA"/>
</dbReference>
<comment type="subcellular location">
    <subcellularLocation>
        <location evidence="1">Membrane</location>
        <topology evidence="1">Multi-pass membrane protein</topology>
    </subcellularLocation>
</comment>
<feature type="transmembrane region" description="Helical" evidence="12">
    <location>
        <begin position="332"/>
        <end position="353"/>
    </location>
</feature>
<keyword evidence="8" id="KW-0406">Ion transport</keyword>
<feature type="transmembrane region" description="Helical" evidence="12">
    <location>
        <begin position="98"/>
        <end position="124"/>
    </location>
</feature>
<keyword evidence="4" id="KW-0050">Antiport</keyword>
<dbReference type="GO" id="GO:0005886">
    <property type="term" value="C:plasma membrane"/>
    <property type="evidence" value="ECO:0007669"/>
    <property type="project" value="InterPro"/>
</dbReference>
<dbReference type="InterPro" id="IPR038770">
    <property type="entry name" value="Na+/solute_symporter_sf"/>
</dbReference>
<dbReference type="Pfam" id="PF00999">
    <property type="entry name" value="Na_H_Exchanger"/>
    <property type="match status" value="1"/>
</dbReference>
<gene>
    <name evidence="14" type="ORF">HYPSUDRAFT_68963</name>
</gene>
<feature type="transmembrane region" description="Helical" evidence="12">
    <location>
        <begin position="175"/>
        <end position="195"/>
    </location>
</feature>
<feature type="compositionally biased region" description="Low complexity" evidence="11">
    <location>
        <begin position="467"/>
        <end position="478"/>
    </location>
</feature>
<dbReference type="STRING" id="945553.A0A0D2NTN6"/>
<keyword evidence="7" id="KW-0915">Sodium</keyword>
<feature type="region of interest" description="Disordered" evidence="11">
    <location>
        <begin position="458"/>
        <end position="478"/>
    </location>
</feature>
<dbReference type="PANTHER" id="PTHR31382">
    <property type="entry name" value="NA(+)/H(+) ANTIPORTER"/>
    <property type="match status" value="1"/>
</dbReference>
<dbReference type="InterPro" id="IPR004712">
    <property type="entry name" value="Na+/H+_antiporter_fungi"/>
</dbReference>